<accession>A0A5B7F6B9</accession>
<dbReference type="Proteomes" id="UP000324222">
    <property type="component" value="Unassembled WGS sequence"/>
</dbReference>
<feature type="signal peptide" evidence="2">
    <location>
        <begin position="1"/>
        <end position="16"/>
    </location>
</feature>
<feature type="region of interest" description="Disordered" evidence="1">
    <location>
        <begin position="32"/>
        <end position="62"/>
    </location>
</feature>
<gene>
    <name evidence="3" type="ORF">E2C01_033699</name>
</gene>
<proteinExistence type="predicted"/>
<protein>
    <submittedName>
        <fullName evidence="3">Uncharacterized protein</fullName>
    </submittedName>
</protein>
<comment type="caution">
    <text evidence="3">The sequence shown here is derived from an EMBL/GenBank/DDBJ whole genome shotgun (WGS) entry which is preliminary data.</text>
</comment>
<evidence type="ECO:0000256" key="2">
    <source>
        <dbReference type="SAM" id="SignalP"/>
    </source>
</evidence>
<reference evidence="3 4" key="1">
    <citation type="submission" date="2019-05" db="EMBL/GenBank/DDBJ databases">
        <title>Another draft genome of Portunus trituberculatus and its Hox gene families provides insights of decapod evolution.</title>
        <authorList>
            <person name="Jeong J.-H."/>
            <person name="Song I."/>
            <person name="Kim S."/>
            <person name="Choi T."/>
            <person name="Kim D."/>
            <person name="Ryu S."/>
            <person name="Kim W."/>
        </authorList>
    </citation>
    <scope>NUCLEOTIDE SEQUENCE [LARGE SCALE GENOMIC DNA]</scope>
    <source>
        <tissue evidence="3">Muscle</tissue>
    </source>
</reference>
<keyword evidence="4" id="KW-1185">Reference proteome</keyword>
<evidence type="ECO:0000313" key="4">
    <source>
        <dbReference type="Proteomes" id="UP000324222"/>
    </source>
</evidence>
<organism evidence="3 4">
    <name type="scientific">Portunus trituberculatus</name>
    <name type="common">Swimming crab</name>
    <name type="synonym">Neptunus trituberculatus</name>
    <dbReference type="NCBI Taxonomy" id="210409"/>
    <lineage>
        <taxon>Eukaryota</taxon>
        <taxon>Metazoa</taxon>
        <taxon>Ecdysozoa</taxon>
        <taxon>Arthropoda</taxon>
        <taxon>Crustacea</taxon>
        <taxon>Multicrustacea</taxon>
        <taxon>Malacostraca</taxon>
        <taxon>Eumalacostraca</taxon>
        <taxon>Eucarida</taxon>
        <taxon>Decapoda</taxon>
        <taxon>Pleocyemata</taxon>
        <taxon>Brachyura</taxon>
        <taxon>Eubrachyura</taxon>
        <taxon>Portunoidea</taxon>
        <taxon>Portunidae</taxon>
        <taxon>Portuninae</taxon>
        <taxon>Portunus</taxon>
    </lineage>
</organism>
<keyword evidence="2" id="KW-0732">Signal</keyword>
<feature type="chain" id="PRO_5023138590" evidence="2">
    <location>
        <begin position="17"/>
        <end position="94"/>
    </location>
</feature>
<sequence length="94" mass="10124">MAMFIGTLKLVKFSVASVRLSVQCLDGKTLFEAEGDPGSLQLGGGDKLAPRDSGGSGGGPQLVPRVEAAVSMSRLFLSREKLLRAVQTWWRLEF</sequence>
<dbReference type="EMBL" id="VSRR010004596">
    <property type="protein sequence ID" value="MPC40144.1"/>
    <property type="molecule type" value="Genomic_DNA"/>
</dbReference>
<name>A0A5B7F6B9_PORTR</name>
<evidence type="ECO:0000256" key="1">
    <source>
        <dbReference type="SAM" id="MobiDB-lite"/>
    </source>
</evidence>
<dbReference type="AlphaFoldDB" id="A0A5B7F6B9"/>
<evidence type="ECO:0000313" key="3">
    <source>
        <dbReference type="EMBL" id="MPC40144.1"/>
    </source>
</evidence>